<sequence>MSGLSSLQRAWRNALLSVVFPLALAGCSTWSAPTSIDDAPLRERAVSATRQDVRVSAAVLGSEDSRRMFGADINRNNVQPLWIEVQNRTSQSLWLLQSGTDPDYFSSLEVAWSLHSHLGTTTNARIDDHFNALAFKNPIPPGETRSGILLTNPDRDPKLVNIDLFGSRTLIPFTLFVPVPDDLPDTRLALTLFKYPDQEITDYHDLASLRAALERLPCCAIDPQATTGADPLNVIAIGNIGDIGAAMVRRSYHRNLHEADLAQRLFGRKPDVVLRKQAQAGAPATSIRAWLAPIRFNAESVYVVQVGRPVGGRFAHKGGADDVLHDDVDEARNFLVQDMMYSGGLEKLGFVNGVGPVPQAHARTTLNGAHYFTDGLRAVMFFATRPLSFSNVEILKWVPYLEERESAAREGNADAGK</sequence>
<keyword evidence="1" id="KW-0732">Signal</keyword>
<dbReference type="EMBL" id="CAJQZC010000003">
    <property type="protein sequence ID" value="CAG4895508.1"/>
    <property type="molecule type" value="Genomic_DNA"/>
</dbReference>
<name>A0A9N8RUX4_9BURK</name>
<evidence type="ECO:0000256" key="1">
    <source>
        <dbReference type="SAM" id="SignalP"/>
    </source>
</evidence>
<dbReference type="Pfam" id="PF14067">
    <property type="entry name" value="LssY_C"/>
    <property type="match status" value="1"/>
</dbReference>
<organism evidence="3 4">
    <name type="scientific">Paraburkholderia saeva</name>
    <dbReference type="NCBI Taxonomy" id="2777537"/>
    <lineage>
        <taxon>Bacteria</taxon>
        <taxon>Pseudomonadati</taxon>
        <taxon>Pseudomonadota</taxon>
        <taxon>Betaproteobacteria</taxon>
        <taxon>Burkholderiales</taxon>
        <taxon>Burkholderiaceae</taxon>
        <taxon>Paraburkholderia</taxon>
    </lineage>
</organism>
<accession>A0A9N8RUX4</accession>
<comment type="caution">
    <text evidence="3">The sequence shown here is derived from an EMBL/GenBank/DDBJ whole genome shotgun (WGS) entry which is preliminary data.</text>
</comment>
<dbReference type="Proteomes" id="UP000789704">
    <property type="component" value="Unassembled WGS sequence"/>
</dbReference>
<feature type="domain" description="LssY-like C-terminal" evidence="2">
    <location>
        <begin position="265"/>
        <end position="375"/>
    </location>
</feature>
<feature type="chain" id="PRO_5040513047" description="LssY-like C-terminal domain-containing protein" evidence="1">
    <location>
        <begin position="26"/>
        <end position="417"/>
    </location>
</feature>
<dbReference type="AlphaFoldDB" id="A0A9N8RUX4"/>
<feature type="signal peptide" evidence="1">
    <location>
        <begin position="1"/>
        <end position="25"/>
    </location>
</feature>
<reference evidence="3" key="1">
    <citation type="submission" date="2021-04" db="EMBL/GenBank/DDBJ databases">
        <authorList>
            <person name="Vanwijnsberghe S."/>
        </authorList>
    </citation>
    <scope>NUCLEOTIDE SEQUENCE</scope>
    <source>
        <strain evidence="3">LMG 31841</strain>
    </source>
</reference>
<dbReference type="RefSeq" id="WP_228876273.1">
    <property type="nucleotide sequence ID" value="NZ_CAJQYX010000001.1"/>
</dbReference>
<evidence type="ECO:0000313" key="4">
    <source>
        <dbReference type="Proteomes" id="UP000789704"/>
    </source>
</evidence>
<evidence type="ECO:0000259" key="2">
    <source>
        <dbReference type="Pfam" id="PF14067"/>
    </source>
</evidence>
<dbReference type="InterPro" id="IPR025902">
    <property type="entry name" value="LssY-like-C_dom"/>
</dbReference>
<evidence type="ECO:0000313" key="3">
    <source>
        <dbReference type="EMBL" id="CAG4895508.1"/>
    </source>
</evidence>
<protein>
    <recommendedName>
        <fullName evidence="2">LssY-like C-terminal domain-containing protein</fullName>
    </recommendedName>
</protein>
<keyword evidence="4" id="KW-1185">Reference proteome</keyword>
<proteinExistence type="predicted"/>
<gene>
    <name evidence="3" type="ORF">LMG31841_02163</name>
</gene>